<accession>A0A1J1GQ55</accession>
<dbReference type="RefSeq" id="XP_028527386.1">
    <property type="nucleotide sequence ID" value="XM_028670656.1"/>
</dbReference>
<keyword evidence="2" id="KW-0067">ATP-binding</keyword>
<dbReference type="AlphaFoldDB" id="A0A1J1GQ55"/>
<dbReference type="PROSITE" id="PS00108">
    <property type="entry name" value="PROTEIN_KINASE_ST"/>
    <property type="match status" value="1"/>
</dbReference>
<keyword evidence="4" id="KW-0808">Transferase</keyword>
<dbReference type="PROSITE" id="PS50011">
    <property type="entry name" value="PROTEIN_KINASE_DOM"/>
    <property type="match status" value="1"/>
</dbReference>
<dbReference type="OMA" id="LLKCIYQ"/>
<dbReference type="GO" id="GO:0005524">
    <property type="term" value="F:ATP binding"/>
    <property type="evidence" value="ECO:0007669"/>
    <property type="project" value="UniProtKB-KW"/>
</dbReference>
<organism evidence="4 5">
    <name type="scientific">Plasmodium gallinaceum</name>
    <dbReference type="NCBI Taxonomy" id="5849"/>
    <lineage>
        <taxon>Eukaryota</taxon>
        <taxon>Sar</taxon>
        <taxon>Alveolata</taxon>
        <taxon>Apicomplexa</taxon>
        <taxon>Aconoidasida</taxon>
        <taxon>Haemosporida</taxon>
        <taxon>Plasmodiidae</taxon>
        <taxon>Plasmodium</taxon>
        <taxon>Plasmodium (Haemamoeba)</taxon>
    </lineage>
</organism>
<dbReference type="GeneID" id="39730493"/>
<dbReference type="Gene3D" id="1.10.510.10">
    <property type="entry name" value="Transferase(Phosphotransferase) domain 1"/>
    <property type="match status" value="2"/>
</dbReference>
<dbReference type="GO" id="GO:0005737">
    <property type="term" value="C:cytoplasm"/>
    <property type="evidence" value="ECO:0007669"/>
    <property type="project" value="TreeGrafter"/>
</dbReference>
<keyword evidence="5" id="KW-1185">Reference proteome</keyword>
<keyword evidence="4" id="KW-0418">Kinase</keyword>
<dbReference type="EMBL" id="CVMV01000032">
    <property type="protein sequence ID" value="CRG94571.1"/>
    <property type="molecule type" value="Genomic_DNA"/>
</dbReference>
<evidence type="ECO:0000313" key="4">
    <source>
        <dbReference type="EMBL" id="CRG94571.1"/>
    </source>
</evidence>
<dbReference type="Proteomes" id="UP000220797">
    <property type="component" value="Unassembled WGS sequence"/>
</dbReference>
<comment type="caution">
    <text evidence="4">The sequence shown here is derived from an EMBL/GenBank/DDBJ whole genome shotgun (WGS) entry which is preliminary data.</text>
</comment>
<dbReference type="OrthoDB" id="68483at2759"/>
<dbReference type="InterPro" id="IPR008271">
    <property type="entry name" value="Ser/Thr_kinase_AS"/>
</dbReference>
<reference evidence="4" key="1">
    <citation type="submission" date="2015-04" db="EMBL/GenBank/DDBJ databases">
        <authorList>
            <consortium name="Pathogen Informatics"/>
        </authorList>
    </citation>
    <scope>NUCLEOTIDE SEQUENCE [LARGE SCALE GENOMIC DNA]</scope>
    <source>
        <strain evidence="4">8A</strain>
    </source>
</reference>
<dbReference type="GO" id="GO:0004674">
    <property type="term" value="F:protein serine/threonine kinase activity"/>
    <property type="evidence" value="ECO:0007669"/>
    <property type="project" value="TreeGrafter"/>
</dbReference>
<evidence type="ECO:0000256" key="1">
    <source>
        <dbReference type="ARBA" id="ARBA00022741"/>
    </source>
</evidence>
<evidence type="ECO:0000259" key="3">
    <source>
        <dbReference type="PROSITE" id="PS50011"/>
    </source>
</evidence>
<dbReference type="GO" id="GO:0035556">
    <property type="term" value="P:intracellular signal transduction"/>
    <property type="evidence" value="ECO:0007669"/>
    <property type="project" value="TreeGrafter"/>
</dbReference>
<dbReference type="SMART" id="SM00220">
    <property type="entry name" value="S_TKc"/>
    <property type="match status" value="1"/>
</dbReference>
<dbReference type="PANTHER" id="PTHR24346">
    <property type="entry name" value="MAP/MICROTUBULE AFFINITY-REGULATING KINASE"/>
    <property type="match status" value="1"/>
</dbReference>
<dbReference type="VEuPathDB" id="PlasmoDB:PGAL8A_00196600"/>
<dbReference type="SUPFAM" id="SSF56112">
    <property type="entry name" value="Protein kinase-like (PK-like)"/>
    <property type="match status" value="1"/>
</dbReference>
<evidence type="ECO:0000313" key="5">
    <source>
        <dbReference type="Proteomes" id="UP000220797"/>
    </source>
</evidence>
<dbReference type="PANTHER" id="PTHR24346:SF77">
    <property type="entry name" value="SERINE THREONINE PROTEIN KINASE"/>
    <property type="match status" value="1"/>
</dbReference>
<name>A0A1J1GQ55_PLAGA</name>
<keyword evidence="1" id="KW-0547">Nucleotide-binding</keyword>
<sequence>MYFLNNFSDKNDFKLEFRKQLDKKINEYIKNKIISEELLQEEKHTFKNIHIKFNKELIKNFNENFLLDILNINNKLKLCYDVKYNIIYSVLLKRKYIKNNSSKYIKVTNNIYKIKKKNISYFINEFLLIKCIHSGEYGSIYYCKNVLENKKYCLKVFHLELCLKKNCPYYINNEVYLTNYFHKILNEIFFLNYLENKNIIKIKNILFDKKKKILFLIFPYVKYQSMYYKNKYGLYSIYKKVVRFNKYVKIFLYSEKFIRLLFLNIYNTLTYLLEKNVAYLDLKPDNLLLTTRLKKEIIPFTLKLKKKKKKKYIKENSLEKNIELQKLELNICKKLNKNQNKYDKTIIYNNDFISRKKKKKNSCFFKKLNLKKLKNKKIKYIYDINLSTCFLYDKNVKRIFFVENKLVDIFFSSNDSNVFIQTFIQKSKNSQILNLSKEARYKKNKRNIKKKIKKGNECLNKYNINKIRNLSIFKYNKKNDINFLKFYWLYFNEERKFNDILFYVDIYFINKYLYKKNHISIMNQKMKINNEMSNQETEKKINSENNQKKINNCDNEIGIHKKNKEGEFLYPNDEINKRNLMQLVDFDTCAFILNNNNSYTEGTNIFNSFECLFNFTNKNIQFSKKLSYNFGSVLYTFLYGRTPYYGEDIFEIYDNMKKNKLIFPKYRKVNKVLKNLLRKLLNNNPDNRMQFKIIKQHKWFTNIK</sequence>
<evidence type="ECO:0000256" key="2">
    <source>
        <dbReference type="ARBA" id="ARBA00022840"/>
    </source>
</evidence>
<gene>
    <name evidence="4" type="ORF">PGAL8A_00196600</name>
</gene>
<proteinExistence type="predicted"/>
<dbReference type="InterPro" id="IPR011009">
    <property type="entry name" value="Kinase-like_dom_sf"/>
</dbReference>
<dbReference type="InterPro" id="IPR000719">
    <property type="entry name" value="Prot_kinase_dom"/>
</dbReference>
<feature type="domain" description="Protein kinase" evidence="3">
    <location>
        <begin position="126"/>
        <end position="700"/>
    </location>
</feature>
<protein>
    <submittedName>
        <fullName evidence="4">Protein kinase, putative</fullName>
    </submittedName>
</protein>
<dbReference type="Pfam" id="PF00069">
    <property type="entry name" value="Pkinase"/>
    <property type="match status" value="1"/>
</dbReference>